<dbReference type="InterPro" id="IPR020578">
    <property type="entry name" value="Aminotrans_V_PyrdxlP_BS"/>
</dbReference>
<dbReference type="GO" id="GO:0031071">
    <property type="term" value="F:cysteine desulfurase activity"/>
    <property type="evidence" value="ECO:0007669"/>
    <property type="project" value="UniProtKB-UniRule"/>
</dbReference>
<dbReference type="GO" id="GO:0006534">
    <property type="term" value="P:cysteine metabolic process"/>
    <property type="evidence" value="ECO:0007669"/>
    <property type="project" value="UniProtKB-UniRule"/>
</dbReference>
<evidence type="ECO:0000256" key="2">
    <source>
        <dbReference type="ARBA" id="ARBA00002824"/>
    </source>
</evidence>
<feature type="domain" description="Aminotransferase class V" evidence="9">
    <location>
        <begin position="24"/>
        <end position="392"/>
    </location>
</feature>
<dbReference type="AlphaFoldDB" id="A0A0A2MBN6"/>
<dbReference type="InterPro" id="IPR015424">
    <property type="entry name" value="PyrdxlP-dep_Trfase"/>
</dbReference>
<comment type="cofactor">
    <cofactor evidence="1 7">
        <name>pyridoxal 5'-phosphate</name>
        <dbReference type="ChEBI" id="CHEBI:597326"/>
    </cofactor>
</comment>
<dbReference type="Proteomes" id="UP000030152">
    <property type="component" value="Unassembled WGS sequence"/>
</dbReference>
<evidence type="ECO:0000256" key="6">
    <source>
        <dbReference type="ARBA" id="ARBA00050776"/>
    </source>
</evidence>
<evidence type="ECO:0000256" key="4">
    <source>
        <dbReference type="ARBA" id="ARBA00022679"/>
    </source>
</evidence>
<organism evidence="10 11">
    <name type="scientific">Flavobacterium rivuli WB 3.3-2 = DSM 21788</name>
    <dbReference type="NCBI Taxonomy" id="1121895"/>
    <lineage>
        <taxon>Bacteria</taxon>
        <taxon>Pseudomonadati</taxon>
        <taxon>Bacteroidota</taxon>
        <taxon>Flavobacteriia</taxon>
        <taxon>Flavobacteriales</taxon>
        <taxon>Flavobacteriaceae</taxon>
        <taxon>Flavobacterium</taxon>
    </lineage>
</organism>
<comment type="similarity">
    <text evidence="3 8">Belongs to the class-V pyridoxal-phosphate-dependent aminotransferase family. Csd subfamily.</text>
</comment>
<dbReference type="PANTHER" id="PTHR43586">
    <property type="entry name" value="CYSTEINE DESULFURASE"/>
    <property type="match status" value="1"/>
</dbReference>
<dbReference type="SUPFAM" id="SSF53383">
    <property type="entry name" value="PLP-dependent transferases"/>
    <property type="match status" value="1"/>
</dbReference>
<dbReference type="PROSITE" id="PS00595">
    <property type="entry name" value="AA_TRANSFER_CLASS_5"/>
    <property type="match status" value="1"/>
</dbReference>
<evidence type="ECO:0000256" key="5">
    <source>
        <dbReference type="ARBA" id="ARBA00022898"/>
    </source>
</evidence>
<evidence type="ECO:0000256" key="7">
    <source>
        <dbReference type="RuleBase" id="RU004504"/>
    </source>
</evidence>
<sequence length="404" mass="44038">MLDIQAIRADFPILTQTVNGKPLVYFDNAATSQKPKVVIDAISNYYNTINANIHRGVHTLSQLATDAYEISRQKIQKHINAKHSFEVLFTSGTTHGINLVASGFGQFIKAGDEIMISAIEHHSNIVPWQMLCERTGANLVVIPMNDKGELIIEEFEKLLSERTKLVSVNHISNALGTINPIKHIIDKAHAVGAAIFIDGAQAAPHLAIDVQALDCDFYAFSGHKMCGPTGTGILYGKEEWLNKLPPYQGGGEMIKEVTFAKTTYADLPHKFEAGTPNIAGGIVLGTAVDYLNSIGLDNIQAYEHELLEYGTQKLLEIEGLTIVGTSAHKTSVISFNLDGIHPYDVGTIVDKMGIAVRTGHHCTQPIMDAFCIPGTIRASFAFYNTKEEIDALVTAVLKAQRMLG</sequence>
<dbReference type="PANTHER" id="PTHR43586:SF8">
    <property type="entry name" value="CYSTEINE DESULFURASE 1, CHLOROPLASTIC"/>
    <property type="match status" value="1"/>
</dbReference>
<dbReference type="GO" id="GO:0030170">
    <property type="term" value="F:pyridoxal phosphate binding"/>
    <property type="evidence" value="ECO:0007669"/>
    <property type="project" value="UniProtKB-UniRule"/>
</dbReference>
<gene>
    <name evidence="10" type="ORF">Q765_14635</name>
</gene>
<evidence type="ECO:0000256" key="8">
    <source>
        <dbReference type="RuleBase" id="RU004506"/>
    </source>
</evidence>
<dbReference type="RefSeq" id="WP_026300074.1">
    <property type="nucleotide sequence ID" value="NZ_JRLX01000017.1"/>
</dbReference>
<keyword evidence="11" id="KW-1185">Reference proteome</keyword>
<dbReference type="InterPro" id="IPR010970">
    <property type="entry name" value="Cys_dSase_SufS"/>
</dbReference>
<dbReference type="InterPro" id="IPR015422">
    <property type="entry name" value="PyrdxlP-dep_Trfase_small"/>
</dbReference>
<dbReference type="STRING" id="1121895.GCA_000378485_02850"/>
<proteinExistence type="inferred from homology"/>
<dbReference type="OrthoDB" id="9804366at2"/>
<dbReference type="Gene3D" id="3.90.1150.10">
    <property type="entry name" value="Aspartate Aminotransferase, domain 1"/>
    <property type="match status" value="1"/>
</dbReference>
<dbReference type="InterPro" id="IPR016454">
    <property type="entry name" value="Cysteine_dSase"/>
</dbReference>
<evidence type="ECO:0000256" key="3">
    <source>
        <dbReference type="ARBA" id="ARBA00010447"/>
    </source>
</evidence>
<name>A0A0A2MBN6_9FLAO</name>
<dbReference type="InterPro" id="IPR000192">
    <property type="entry name" value="Aminotrans_V_dom"/>
</dbReference>
<evidence type="ECO:0000313" key="11">
    <source>
        <dbReference type="Proteomes" id="UP000030152"/>
    </source>
</evidence>
<evidence type="ECO:0000256" key="1">
    <source>
        <dbReference type="ARBA" id="ARBA00001933"/>
    </source>
</evidence>
<comment type="function">
    <text evidence="2 8">Catalyzes the removal of elemental sulfur and selenium atoms from L-cysteine, L-cystine, L-selenocysteine, and L-selenocystine to produce L-alanine.</text>
</comment>
<dbReference type="InterPro" id="IPR015421">
    <property type="entry name" value="PyrdxlP-dep_Trfase_major"/>
</dbReference>
<protein>
    <recommendedName>
        <fullName evidence="8">Cysteine desulfurase</fullName>
        <ecNumber evidence="8">2.8.1.7</ecNumber>
    </recommendedName>
</protein>
<dbReference type="eggNOG" id="COG0520">
    <property type="taxonomic scope" value="Bacteria"/>
</dbReference>
<keyword evidence="4 8" id="KW-0808">Transferase</keyword>
<dbReference type="CDD" id="cd06453">
    <property type="entry name" value="SufS_like"/>
    <property type="match status" value="1"/>
</dbReference>
<dbReference type="Gene3D" id="3.40.640.10">
    <property type="entry name" value="Type I PLP-dependent aspartate aminotransferase-like (Major domain)"/>
    <property type="match status" value="1"/>
</dbReference>
<dbReference type="EMBL" id="JRLX01000017">
    <property type="protein sequence ID" value="KGO85660.1"/>
    <property type="molecule type" value="Genomic_DNA"/>
</dbReference>
<keyword evidence="5 8" id="KW-0663">Pyridoxal phosphate</keyword>
<dbReference type="NCBIfam" id="TIGR01979">
    <property type="entry name" value="sufS"/>
    <property type="match status" value="1"/>
</dbReference>
<dbReference type="EC" id="2.8.1.7" evidence="8"/>
<dbReference type="PIRSF" id="PIRSF005572">
    <property type="entry name" value="NifS"/>
    <property type="match status" value="1"/>
</dbReference>
<reference evidence="10 11" key="1">
    <citation type="submission" date="2013-09" db="EMBL/GenBank/DDBJ databases">
        <authorList>
            <person name="Zeng Z."/>
            <person name="Chen C."/>
        </authorList>
    </citation>
    <scope>NUCLEOTIDE SEQUENCE [LARGE SCALE GENOMIC DNA]</scope>
    <source>
        <strain evidence="10 11">WB 3.3-2</strain>
    </source>
</reference>
<comment type="caution">
    <text evidence="10">The sequence shown here is derived from an EMBL/GenBank/DDBJ whole genome shotgun (WGS) entry which is preliminary data.</text>
</comment>
<comment type="catalytic activity">
    <reaction evidence="6 8">
        <text>(sulfur carrier)-H + L-cysteine = (sulfur carrier)-SH + L-alanine</text>
        <dbReference type="Rhea" id="RHEA:43892"/>
        <dbReference type="Rhea" id="RHEA-COMP:14737"/>
        <dbReference type="Rhea" id="RHEA-COMP:14739"/>
        <dbReference type="ChEBI" id="CHEBI:29917"/>
        <dbReference type="ChEBI" id="CHEBI:35235"/>
        <dbReference type="ChEBI" id="CHEBI:57972"/>
        <dbReference type="ChEBI" id="CHEBI:64428"/>
        <dbReference type="EC" id="2.8.1.7"/>
    </reaction>
</comment>
<evidence type="ECO:0000259" key="9">
    <source>
        <dbReference type="Pfam" id="PF00266"/>
    </source>
</evidence>
<accession>A0A0A2MBN6</accession>
<evidence type="ECO:0000313" key="10">
    <source>
        <dbReference type="EMBL" id="KGO85660.1"/>
    </source>
</evidence>
<dbReference type="Pfam" id="PF00266">
    <property type="entry name" value="Aminotran_5"/>
    <property type="match status" value="1"/>
</dbReference>